<accession>A0AAD3CL95</accession>
<dbReference type="AlphaFoldDB" id="A0AAD3CL95"/>
<feature type="compositionally biased region" description="Polar residues" evidence="1">
    <location>
        <begin position="228"/>
        <end position="237"/>
    </location>
</feature>
<feature type="compositionally biased region" description="Polar residues" evidence="1">
    <location>
        <begin position="139"/>
        <end position="149"/>
    </location>
</feature>
<reference evidence="2 3" key="1">
    <citation type="journal article" date="2021" name="Sci. Rep.">
        <title>The genome of the diatom Chaetoceros tenuissimus carries an ancient integrated fragment of an extant virus.</title>
        <authorList>
            <person name="Hongo Y."/>
            <person name="Kimura K."/>
            <person name="Takaki Y."/>
            <person name="Yoshida Y."/>
            <person name="Baba S."/>
            <person name="Kobayashi G."/>
            <person name="Nagasaki K."/>
            <person name="Hano T."/>
            <person name="Tomaru Y."/>
        </authorList>
    </citation>
    <scope>NUCLEOTIDE SEQUENCE [LARGE SCALE GENOMIC DNA]</scope>
    <source>
        <strain evidence="2 3">NIES-3715</strain>
    </source>
</reference>
<name>A0AAD3CL95_9STRA</name>
<dbReference type="InterPro" id="IPR013083">
    <property type="entry name" value="Znf_RING/FYVE/PHD"/>
</dbReference>
<feature type="compositionally biased region" description="Low complexity" evidence="1">
    <location>
        <begin position="510"/>
        <end position="523"/>
    </location>
</feature>
<feature type="compositionally biased region" description="Low complexity" evidence="1">
    <location>
        <begin position="249"/>
        <end position="265"/>
    </location>
</feature>
<evidence type="ECO:0000313" key="2">
    <source>
        <dbReference type="EMBL" id="GFH46725.1"/>
    </source>
</evidence>
<feature type="compositionally biased region" description="Basic and acidic residues" evidence="1">
    <location>
        <begin position="177"/>
        <end position="204"/>
    </location>
</feature>
<evidence type="ECO:0000313" key="3">
    <source>
        <dbReference type="Proteomes" id="UP001054902"/>
    </source>
</evidence>
<feature type="region of interest" description="Disordered" evidence="1">
    <location>
        <begin position="226"/>
        <end position="279"/>
    </location>
</feature>
<dbReference type="Gene3D" id="3.30.40.10">
    <property type="entry name" value="Zinc/RING finger domain, C3HC4 (zinc finger)"/>
    <property type="match status" value="1"/>
</dbReference>
<dbReference type="SUPFAM" id="SSF57850">
    <property type="entry name" value="RING/U-box"/>
    <property type="match status" value="1"/>
</dbReference>
<evidence type="ECO:0008006" key="4">
    <source>
        <dbReference type="Google" id="ProtNLM"/>
    </source>
</evidence>
<protein>
    <recommendedName>
        <fullName evidence="4">RING-type domain-containing protein</fullName>
    </recommendedName>
</protein>
<sequence length="677" mass="76698">MPKLQISTVIIPNNGMNGISAMKGVSMNNSPPPKIHTKQNVAPPGINSSPLDLIQELLQDEFTCPVCYQPCRNTYINTTCNRRYCSSCIGEGISKCNTECATCSKIVPANTQENTVKRDLSADRVISGLLRVIDAMNSSPYPQQQGIQTSSSNASSSRNVSPHESSPAQVKVQSSPEKTELKARVVKEENESTKNTEEEKKSGREPANGNNLLLLADAMMKLKDSNHQKSNVVSSASLDEDPQQKKQPNSSNISLSKSSSLTSNLYQPSANQEWEERKKRAFDAQAELHERAQHERAQRMPKLAKHDVNDRRMNFQNNSNMGGAGMQNAKVMEMNNDNMDNYRRMKNDHMNGNRNMPFDNQMPNQMRQQFEFANNSTEQYGGNNMNMIMQNGQMQRNMNQSMNQRQFDNYSPQMAVMMVRQQQHGKDSSFDHSQQQMMAKIALQQRNLQQQQQGMQQQQQQHQQQQQQMPQLGMPQQQQQSFRMQQQQSVQQQEMKMQAHFQNLIPGQGQFQSRRVQQPSSSPNFATVNNKKFPISGERAAGMKVVEPSDASLATSFSFAVLSEVESCCFRSNDSTGKRKLPIGFSGLACKYCQGNSKQLGGRLFPSTIKTMSDTNKTLLPMHTHLMRCPFVPKDTKLKLESLKSSHYHEKKNERIYGSQKRFFSNIWRRIHGTDPV</sequence>
<feature type="region of interest" description="Disordered" evidence="1">
    <location>
        <begin position="139"/>
        <end position="210"/>
    </location>
</feature>
<feature type="compositionally biased region" description="Polar residues" evidence="1">
    <location>
        <begin position="162"/>
        <end position="176"/>
    </location>
</feature>
<evidence type="ECO:0000256" key="1">
    <source>
        <dbReference type="SAM" id="MobiDB-lite"/>
    </source>
</evidence>
<organism evidence="2 3">
    <name type="scientific">Chaetoceros tenuissimus</name>
    <dbReference type="NCBI Taxonomy" id="426638"/>
    <lineage>
        <taxon>Eukaryota</taxon>
        <taxon>Sar</taxon>
        <taxon>Stramenopiles</taxon>
        <taxon>Ochrophyta</taxon>
        <taxon>Bacillariophyta</taxon>
        <taxon>Coscinodiscophyceae</taxon>
        <taxon>Chaetocerotophycidae</taxon>
        <taxon>Chaetocerotales</taxon>
        <taxon>Chaetocerotaceae</taxon>
        <taxon>Chaetoceros</taxon>
    </lineage>
</organism>
<feature type="region of interest" description="Disordered" evidence="1">
    <location>
        <begin position="445"/>
        <end position="492"/>
    </location>
</feature>
<proteinExistence type="predicted"/>
<feature type="compositionally biased region" description="Low complexity" evidence="1">
    <location>
        <begin position="150"/>
        <end position="160"/>
    </location>
</feature>
<dbReference type="EMBL" id="BLLK01000022">
    <property type="protein sequence ID" value="GFH46725.1"/>
    <property type="molecule type" value="Genomic_DNA"/>
</dbReference>
<comment type="caution">
    <text evidence="2">The sequence shown here is derived from an EMBL/GenBank/DDBJ whole genome shotgun (WGS) entry which is preliminary data.</text>
</comment>
<gene>
    <name evidence="2" type="ORF">CTEN210_03199</name>
</gene>
<dbReference type="Proteomes" id="UP001054902">
    <property type="component" value="Unassembled WGS sequence"/>
</dbReference>
<keyword evidence="3" id="KW-1185">Reference proteome</keyword>
<feature type="region of interest" description="Disordered" evidence="1">
    <location>
        <begin position="510"/>
        <end position="530"/>
    </location>
</feature>